<gene>
    <name evidence="2" type="ORF">Scep_025923</name>
</gene>
<sequence>MGKKFDYFDCLVTRFSYGLNLSTGIASLLIPVANQDEGAYLANHIHHHSSPICPSYLFPSLGYGFATKVKRSARLNSWRKNTENGVFTCSDRMPNSLPRSTRCTLTWSKLKSCGFDPINELLDDVTSSEASYKEMVEPPLVDNDQNEGKKEPDEELEPNYMSDVHDSTTNEEEAEKEVNEEHIKKKSNEPYEESKEDQTLVYFSSYTKCDFKSNLNNEERVRFQENGTGNLVVRKLSSISKMGRKSRVVNRDDPIWIFSSSSRRSCSPSSRFRFALPLPNRTSASSSSPHLLDAPAPYLLDFDSHFLFQIEHPPHLLTPSSTAFHLDVDLTSSLSLVLHLCRPHHLRLSSVVIFVLPQPSSQKKRAKQEIFTEEASEQSKRSSRKKRTSKAGNLWRLSLQAIWAWKHGLDKMNDMGRMAGNMVLEAWA</sequence>
<proteinExistence type="predicted"/>
<keyword evidence="3" id="KW-1185">Reference proteome</keyword>
<evidence type="ECO:0000256" key="1">
    <source>
        <dbReference type="SAM" id="MobiDB-lite"/>
    </source>
</evidence>
<dbReference type="EMBL" id="JBBNAG010000011">
    <property type="protein sequence ID" value="KAK9094454.1"/>
    <property type="molecule type" value="Genomic_DNA"/>
</dbReference>
<evidence type="ECO:0000313" key="2">
    <source>
        <dbReference type="EMBL" id="KAK9094454.1"/>
    </source>
</evidence>
<feature type="region of interest" description="Disordered" evidence="1">
    <location>
        <begin position="135"/>
        <end position="192"/>
    </location>
</feature>
<organism evidence="2 3">
    <name type="scientific">Stephania cephalantha</name>
    <dbReference type="NCBI Taxonomy" id="152367"/>
    <lineage>
        <taxon>Eukaryota</taxon>
        <taxon>Viridiplantae</taxon>
        <taxon>Streptophyta</taxon>
        <taxon>Embryophyta</taxon>
        <taxon>Tracheophyta</taxon>
        <taxon>Spermatophyta</taxon>
        <taxon>Magnoliopsida</taxon>
        <taxon>Ranunculales</taxon>
        <taxon>Menispermaceae</taxon>
        <taxon>Menispermoideae</taxon>
        <taxon>Cissampelideae</taxon>
        <taxon>Stephania</taxon>
    </lineage>
</organism>
<reference evidence="2 3" key="1">
    <citation type="submission" date="2024-01" db="EMBL/GenBank/DDBJ databases">
        <title>Genome assemblies of Stephania.</title>
        <authorList>
            <person name="Yang L."/>
        </authorList>
    </citation>
    <scope>NUCLEOTIDE SEQUENCE [LARGE SCALE GENOMIC DNA]</scope>
    <source>
        <strain evidence="2">JXDWG</strain>
        <tissue evidence="2">Leaf</tissue>
    </source>
</reference>
<protein>
    <submittedName>
        <fullName evidence="2">Uncharacterized protein</fullName>
    </submittedName>
</protein>
<name>A0AAP0HPT8_9MAGN</name>
<evidence type="ECO:0000313" key="3">
    <source>
        <dbReference type="Proteomes" id="UP001419268"/>
    </source>
</evidence>
<feature type="compositionally biased region" description="Basic and acidic residues" evidence="1">
    <location>
        <begin position="176"/>
        <end position="192"/>
    </location>
</feature>
<accession>A0AAP0HPT8</accession>
<dbReference type="AlphaFoldDB" id="A0AAP0HPT8"/>
<comment type="caution">
    <text evidence="2">The sequence shown here is derived from an EMBL/GenBank/DDBJ whole genome shotgun (WGS) entry which is preliminary data.</text>
</comment>
<feature type="region of interest" description="Disordered" evidence="1">
    <location>
        <begin position="365"/>
        <end position="389"/>
    </location>
</feature>
<dbReference type="Proteomes" id="UP001419268">
    <property type="component" value="Unassembled WGS sequence"/>
</dbReference>